<dbReference type="Gene3D" id="2.40.330.10">
    <property type="entry name" value="DNA-binding pseudobarrel domain"/>
    <property type="match status" value="1"/>
</dbReference>
<dbReference type="CDD" id="cd10017">
    <property type="entry name" value="B3_DNA"/>
    <property type="match status" value="1"/>
</dbReference>
<feature type="compositionally biased region" description="Low complexity" evidence="6">
    <location>
        <begin position="327"/>
        <end position="337"/>
    </location>
</feature>
<keyword evidence="2" id="KW-0805">Transcription regulation</keyword>
<keyword evidence="4" id="KW-0804">Transcription</keyword>
<protein>
    <submittedName>
        <fullName evidence="8">B3 domain-containing protein At2g36080</fullName>
    </submittedName>
</protein>
<feature type="compositionally biased region" description="Basic and acidic residues" evidence="6">
    <location>
        <begin position="343"/>
        <end position="353"/>
    </location>
</feature>
<evidence type="ECO:0000256" key="3">
    <source>
        <dbReference type="ARBA" id="ARBA00023125"/>
    </source>
</evidence>
<dbReference type="KEGG" id="nta:107773879"/>
<gene>
    <name evidence="8" type="primary">LOC107773879</name>
</gene>
<dbReference type="PANTHER" id="PTHR31140:SF70">
    <property type="entry name" value="B3 DOMAIN-CONTAINING PROTEIN OS11G0156000"/>
    <property type="match status" value="1"/>
</dbReference>
<dbReference type="InterPro" id="IPR003340">
    <property type="entry name" value="B3_DNA-bd"/>
</dbReference>
<feature type="domain" description="TF-B3" evidence="7">
    <location>
        <begin position="91"/>
        <end position="201"/>
    </location>
</feature>
<dbReference type="GO" id="GO:0003677">
    <property type="term" value="F:DNA binding"/>
    <property type="evidence" value="ECO:0007669"/>
    <property type="project" value="UniProtKB-KW"/>
</dbReference>
<dbReference type="AlphaFoldDB" id="A0A1S3Y9D4"/>
<dbReference type="FunFam" id="2.40.330.10:FF:000002">
    <property type="entry name" value="B3 domain-containing protein"/>
    <property type="match status" value="1"/>
</dbReference>
<dbReference type="PROSITE" id="PS50863">
    <property type="entry name" value="B3"/>
    <property type="match status" value="1"/>
</dbReference>
<feature type="region of interest" description="Disordered" evidence="6">
    <location>
        <begin position="326"/>
        <end position="353"/>
    </location>
</feature>
<dbReference type="Pfam" id="PF02362">
    <property type="entry name" value="B3"/>
    <property type="match status" value="1"/>
</dbReference>
<accession>A0A1S3Y9D4</accession>
<dbReference type="GO" id="GO:0003700">
    <property type="term" value="F:DNA-binding transcription factor activity"/>
    <property type="evidence" value="ECO:0007669"/>
    <property type="project" value="InterPro"/>
</dbReference>
<evidence type="ECO:0000256" key="5">
    <source>
        <dbReference type="ARBA" id="ARBA00023242"/>
    </source>
</evidence>
<dbReference type="InterPro" id="IPR044800">
    <property type="entry name" value="LEC2-like"/>
</dbReference>
<dbReference type="RefSeq" id="XP_016448790.1">
    <property type="nucleotide sequence ID" value="XM_016593304.1"/>
</dbReference>
<evidence type="ECO:0000259" key="7">
    <source>
        <dbReference type="PROSITE" id="PS50863"/>
    </source>
</evidence>
<sequence length="361" mass="41206">MSINHISFETVWWTKQQQYMMMDSSSPSHDNTLPQFYHHHPPTSPETQTTTMFDFNLNNMSNNEEDEEQITEDKDQNIEQREEVIPKEHLFEKPLTPSDVGKLNRLVIPKQHAEKYFPLSGNNNNNNESGTEKGLLLGFEDESGKSWRFRYSYWNSSQSYVLTKGWSRFVKEKRLDAGDIVLFERHRFDGDRLFIGWRRRNTAVSASVQESSALVVPPGMVGGDAWAQVYYGGSGGHPYPGAALPYQPDCLHAGSRVMHKQTAANGNNTRRQVRLFGVNLAECEVDESSWSEPSTSDGSSTPSHHQQSHEYQGQAGQLHYQYQVHCSNPSAPASSHAKNNHHNNMDVDYSRDMNHMRYHQG</sequence>
<dbReference type="InterPro" id="IPR015300">
    <property type="entry name" value="DNA-bd_pseudobarrel_sf"/>
</dbReference>
<dbReference type="PANTHER" id="PTHR31140">
    <property type="entry name" value="B3 DOMAIN-CONTAINING TRANSCRIPTION FACTOR ABI3"/>
    <property type="match status" value="1"/>
</dbReference>
<name>A0A1S3Y9D4_TOBAC</name>
<evidence type="ECO:0000313" key="8">
    <source>
        <dbReference type="RefSeq" id="XP_016448790.1"/>
    </source>
</evidence>
<dbReference type="OrthoDB" id="2020802at2759"/>
<keyword evidence="5" id="KW-0539">Nucleus</keyword>
<dbReference type="GO" id="GO:0005634">
    <property type="term" value="C:nucleus"/>
    <property type="evidence" value="ECO:0007669"/>
    <property type="project" value="UniProtKB-SubCell"/>
</dbReference>
<keyword evidence="3" id="KW-0238">DNA-binding</keyword>
<dbReference type="STRING" id="4097.A0A1S3Y9D4"/>
<feature type="compositionally biased region" description="Polar residues" evidence="6">
    <location>
        <begin position="290"/>
        <end position="313"/>
    </location>
</feature>
<dbReference type="SMART" id="SM01019">
    <property type="entry name" value="B3"/>
    <property type="match status" value="1"/>
</dbReference>
<comment type="subcellular location">
    <subcellularLocation>
        <location evidence="1">Nucleus</location>
    </subcellularLocation>
</comment>
<feature type="region of interest" description="Disordered" evidence="6">
    <location>
        <begin position="287"/>
        <end position="313"/>
    </location>
</feature>
<evidence type="ECO:0000256" key="6">
    <source>
        <dbReference type="SAM" id="MobiDB-lite"/>
    </source>
</evidence>
<feature type="region of interest" description="Disordered" evidence="6">
    <location>
        <begin position="23"/>
        <end position="47"/>
    </location>
</feature>
<dbReference type="SUPFAM" id="SSF101936">
    <property type="entry name" value="DNA-binding pseudobarrel domain"/>
    <property type="match status" value="1"/>
</dbReference>
<evidence type="ECO:0000256" key="1">
    <source>
        <dbReference type="ARBA" id="ARBA00004123"/>
    </source>
</evidence>
<reference evidence="8" key="1">
    <citation type="submission" date="2025-08" db="UniProtKB">
        <authorList>
            <consortium name="RefSeq"/>
        </authorList>
    </citation>
    <scope>IDENTIFICATION</scope>
</reference>
<evidence type="ECO:0000256" key="2">
    <source>
        <dbReference type="ARBA" id="ARBA00023015"/>
    </source>
</evidence>
<proteinExistence type="predicted"/>
<dbReference type="SMR" id="A0A1S3Y9D4"/>
<feature type="compositionally biased region" description="Polar residues" evidence="6">
    <location>
        <begin position="23"/>
        <end position="34"/>
    </location>
</feature>
<evidence type="ECO:0000256" key="4">
    <source>
        <dbReference type="ARBA" id="ARBA00023163"/>
    </source>
</evidence>
<dbReference type="OMA" id="WTRMFYS"/>
<organism evidence="8">
    <name type="scientific">Nicotiana tabacum</name>
    <name type="common">Common tobacco</name>
    <dbReference type="NCBI Taxonomy" id="4097"/>
    <lineage>
        <taxon>Eukaryota</taxon>
        <taxon>Viridiplantae</taxon>
        <taxon>Streptophyta</taxon>
        <taxon>Embryophyta</taxon>
        <taxon>Tracheophyta</taxon>
        <taxon>Spermatophyta</taxon>
        <taxon>Magnoliopsida</taxon>
        <taxon>eudicotyledons</taxon>
        <taxon>Gunneridae</taxon>
        <taxon>Pentapetalae</taxon>
        <taxon>asterids</taxon>
        <taxon>lamiids</taxon>
        <taxon>Solanales</taxon>
        <taxon>Solanaceae</taxon>
        <taxon>Nicotianoideae</taxon>
        <taxon>Nicotianeae</taxon>
        <taxon>Nicotiana</taxon>
    </lineage>
</organism>
<dbReference type="PaxDb" id="4097-A0A1S3Y9D4"/>